<reference evidence="2" key="1">
    <citation type="submission" date="2017-05" db="EMBL/GenBank/DDBJ databases">
        <authorList>
            <person name="Song R."/>
            <person name="Chenine A.L."/>
            <person name="Ruprecht R.M."/>
        </authorList>
    </citation>
    <scope>NUCLEOTIDE SEQUENCE [LARGE SCALE GENOMIC DNA]</scope>
</reference>
<sequence length="101" mass="11241">MDRLLVQVVFPAMPDMKDMVLVIPFPTDEDEMILHFNPDILTRLGELGAGVTSTTHKCTLHLDSETGPAFSINDYIDRVPQTGDKLVAVVTEYARKPKALE</sequence>
<organism evidence="1 2">
    <name type="scientific">Zymoseptoria tritici ST99CH_1E4</name>
    <dbReference type="NCBI Taxonomy" id="1276532"/>
    <lineage>
        <taxon>Eukaryota</taxon>
        <taxon>Fungi</taxon>
        <taxon>Dikarya</taxon>
        <taxon>Ascomycota</taxon>
        <taxon>Pezizomycotina</taxon>
        <taxon>Dothideomycetes</taxon>
        <taxon>Dothideomycetidae</taxon>
        <taxon>Mycosphaerellales</taxon>
        <taxon>Mycosphaerellaceae</taxon>
        <taxon>Zymoseptoria</taxon>
    </lineage>
</organism>
<dbReference type="Proteomes" id="UP000245764">
    <property type="component" value="Chromosome 7"/>
</dbReference>
<evidence type="ECO:0000313" key="2">
    <source>
        <dbReference type="Proteomes" id="UP000245764"/>
    </source>
</evidence>
<name>A0A2H1GNH1_ZYMTR</name>
<dbReference type="EMBL" id="LT854259">
    <property type="protein sequence ID" value="SMR55038.1"/>
    <property type="molecule type" value="Genomic_DNA"/>
</dbReference>
<evidence type="ECO:0000313" key="1">
    <source>
        <dbReference type="EMBL" id="SMR55038.1"/>
    </source>
</evidence>
<accession>A0A2H1GNH1</accession>
<proteinExistence type="predicted"/>
<gene>
    <name evidence="1" type="ORF">ZT1E4_G7385</name>
</gene>
<dbReference type="AlphaFoldDB" id="A0A2H1GNH1"/>
<protein>
    <submittedName>
        <fullName evidence="1">Uncharacterized protein</fullName>
    </submittedName>
</protein>